<comment type="caution">
    <text evidence="2">The sequence shown here is derived from an EMBL/GenBank/DDBJ whole genome shotgun (WGS) entry which is preliminary data.</text>
</comment>
<dbReference type="Proteomes" id="UP000288429">
    <property type="component" value="Unassembled WGS sequence"/>
</dbReference>
<organism evidence="2 3">
    <name type="scientific">Fusarium ambrosium</name>
    <dbReference type="NCBI Taxonomy" id="131363"/>
    <lineage>
        <taxon>Eukaryota</taxon>
        <taxon>Fungi</taxon>
        <taxon>Dikarya</taxon>
        <taxon>Ascomycota</taxon>
        <taxon>Pezizomycotina</taxon>
        <taxon>Sordariomycetes</taxon>
        <taxon>Hypocreomycetidae</taxon>
        <taxon>Hypocreales</taxon>
        <taxon>Nectriaceae</taxon>
        <taxon>Fusarium</taxon>
        <taxon>Fusarium solani species complex</taxon>
    </lineage>
</organism>
<gene>
    <name evidence="2" type="ORF">CDV31_015424</name>
</gene>
<keyword evidence="3" id="KW-1185">Reference proteome</keyword>
<sequence length="152" mass="17291">MDIWRRLDPPGTINPPKLTSCTPTASEALTPSEAARQRVTSAAPPPLPRISSDWDPEHDIVVRGNSRYQNNRKEFEDSHVAKRRPVVTRARHTSHHGYFRRQTDGRASLRVPVDLGARPDATVVIDKATASIYDVYLLRVDISKNENFFRRH</sequence>
<name>A0A428SPG4_9HYPO</name>
<dbReference type="AlphaFoldDB" id="A0A428SPG4"/>
<evidence type="ECO:0000313" key="3">
    <source>
        <dbReference type="Proteomes" id="UP000288429"/>
    </source>
</evidence>
<evidence type="ECO:0000256" key="1">
    <source>
        <dbReference type="SAM" id="MobiDB-lite"/>
    </source>
</evidence>
<dbReference type="EMBL" id="NIZV01000404">
    <property type="protein sequence ID" value="RSL91663.1"/>
    <property type="molecule type" value="Genomic_DNA"/>
</dbReference>
<evidence type="ECO:0000313" key="2">
    <source>
        <dbReference type="EMBL" id="RSL91663.1"/>
    </source>
</evidence>
<accession>A0A428SPG4</accession>
<protein>
    <submittedName>
        <fullName evidence="2">Uncharacterized protein</fullName>
    </submittedName>
</protein>
<proteinExistence type="predicted"/>
<feature type="region of interest" description="Disordered" evidence="1">
    <location>
        <begin position="1"/>
        <end position="56"/>
    </location>
</feature>
<feature type="compositionally biased region" description="Polar residues" evidence="1">
    <location>
        <begin position="17"/>
        <end position="29"/>
    </location>
</feature>
<reference evidence="2 3" key="1">
    <citation type="submission" date="2017-06" db="EMBL/GenBank/DDBJ databases">
        <title>Cmopartive genomic analysis of Ambrosia Fusariam Clade fungi.</title>
        <authorList>
            <person name="Stajich J.E."/>
            <person name="Carrillo J."/>
            <person name="Kijimoto T."/>
            <person name="Eskalen A."/>
            <person name="O'Donnell K."/>
            <person name="Kasson M."/>
        </authorList>
    </citation>
    <scope>NUCLEOTIDE SEQUENCE [LARGE SCALE GENOMIC DNA]</scope>
    <source>
        <strain evidence="2 3">NRRL 20438</strain>
    </source>
</reference>